<keyword evidence="3" id="KW-1185">Reference proteome</keyword>
<feature type="region of interest" description="Disordered" evidence="1">
    <location>
        <begin position="79"/>
        <end position="98"/>
    </location>
</feature>
<evidence type="ECO:0000313" key="2">
    <source>
        <dbReference type="EMBL" id="EJK53856.1"/>
    </source>
</evidence>
<comment type="caution">
    <text evidence="2">The sequence shown here is derived from an EMBL/GenBank/DDBJ whole genome shotgun (WGS) entry which is preliminary data.</text>
</comment>
<feature type="compositionally biased region" description="Low complexity" evidence="1">
    <location>
        <begin position="329"/>
        <end position="355"/>
    </location>
</feature>
<feature type="compositionally biased region" description="Polar residues" evidence="1">
    <location>
        <begin position="24"/>
        <end position="33"/>
    </location>
</feature>
<feature type="compositionally biased region" description="Polar residues" evidence="1">
    <location>
        <begin position="84"/>
        <end position="97"/>
    </location>
</feature>
<reference evidence="2 3" key="1">
    <citation type="journal article" date="2012" name="Genome Biol.">
        <title>Genome and low-iron response of an oceanic diatom adapted to chronic iron limitation.</title>
        <authorList>
            <person name="Lommer M."/>
            <person name="Specht M."/>
            <person name="Roy A.S."/>
            <person name="Kraemer L."/>
            <person name="Andreson R."/>
            <person name="Gutowska M.A."/>
            <person name="Wolf J."/>
            <person name="Bergner S.V."/>
            <person name="Schilhabel M.B."/>
            <person name="Klostermeier U.C."/>
            <person name="Beiko R.G."/>
            <person name="Rosenstiel P."/>
            <person name="Hippler M."/>
            <person name="Laroche J."/>
        </authorList>
    </citation>
    <scope>NUCLEOTIDE SEQUENCE [LARGE SCALE GENOMIC DNA]</scope>
    <source>
        <strain evidence="2 3">CCMP1005</strain>
    </source>
</reference>
<dbReference type="EMBL" id="AGNL01036875">
    <property type="protein sequence ID" value="EJK53856.1"/>
    <property type="molecule type" value="Genomic_DNA"/>
</dbReference>
<proteinExistence type="predicted"/>
<evidence type="ECO:0000313" key="3">
    <source>
        <dbReference type="Proteomes" id="UP000266841"/>
    </source>
</evidence>
<name>K0RYC3_THAOC</name>
<feature type="region of interest" description="Disordered" evidence="1">
    <location>
        <begin position="324"/>
        <end position="378"/>
    </location>
</feature>
<protein>
    <submittedName>
        <fullName evidence="2">Uncharacterized protein</fullName>
    </submittedName>
</protein>
<dbReference type="Proteomes" id="UP000266841">
    <property type="component" value="Unassembled WGS sequence"/>
</dbReference>
<accession>K0RYC3</accession>
<evidence type="ECO:0000256" key="1">
    <source>
        <dbReference type="SAM" id="MobiDB-lite"/>
    </source>
</evidence>
<dbReference type="AlphaFoldDB" id="K0RYC3"/>
<feature type="region of interest" description="Disordered" evidence="1">
    <location>
        <begin position="1"/>
        <end position="33"/>
    </location>
</feature>
<sequence length="378" mass="42499">MESVPAKNGTDEMGFRRKPRLKSKNTPCRNSQSPALARFVSSFTLGCVGRLGGHLYGSIRAASKALRRPQVPRGHVRWMESHRGPSTASGRSNSAQIEPTEPTTAAVEPPFLAILPRVVKLLVPDATVLQQPINPIKDHVSSAAERVVVMRYLDDHPTPYKCNELLFDQDRRGDLSEMRRRADLELDFKHKNTMKMSSLIKKRLEKYTDISEKAEYGARPLPHWLFVCFQSFQSQQVSLRPTQPSHLQHPTALLPELECSPRRRNGSFRSGSRLGRFSSCGHRHTRNVFFSVMLIAFSQGDNMSPVDVSRCAIRWLARRVSERERERSVPSPLRGLPRPRFFGRCRPGPASPSAEGAGGRPLAVPNHFHSRRSKDSAA</sequence>
<organism evidence="2 3">
    <name type="scientific">Thalassiosira oceanica</name>
    <name type="common">Marine diatom</name>
    <dbReference type="NCBI Taxonomy" id="159749"/>
    <lineage>
        <taxon>Eukaryota</taxon>
        <taxon>Sar</taxon>
        <taxon>Stramenopiles</taxon>
        <taxon>Ochrophyta</taxon>
        <taxon>Bacillariophyta</taxon>
        <taxon>Coscinodiscophyceae</taxon>
        <taxon>Thalassiosirophycidae</taxon>
        <taxon>Thalassiosirales</taxon>
        <taxon>Thalassiosiraceae</taxon>
        <taxon>Thalassiosira</taxon>
    </lineage>
</organism>
<gene>
    <name evidence="2" type="ORF">THAOC_26625</name>
</gene>